<feature type="chain" id="PRO_5046095960" description="Lipoprotein" evidence="2">
    <location>
        <begin position="27"/>
        <end position="195"/>
    </location>
</feature>
<evidence type="ECO:0000313" key="4">
    <source>
        <dbReference type="Proteomes" id="UP001370348"/>
    </source>
</evidence>
<evidence type="ECO:0008006" key="5">
    <source>
        <dbReference type="Google" id="ProtNLM"/>
    </source>
</evidence>
<evidence type="ECO:0000256" key="2">
    <source>
        <dbReference type="SAM" id="SignalP"/>
    </source>
</evidence>
<dbReference type="RefSeq" id="WP_394824303.1">
    <property type="nucleotide sequence ID" value="NZ_CP089984.1"/>
</dbReference>
<feature type="signal peptide" evidence="2">
    <location>
        <begin position="1"/>
        <end position="26"/>
    </location>
</feature>
<feature type="compositionally biased region" description="Low complexity" evidence="1">
    <location>
        <begin position="31"/>
        <end position="60"/>
    </location>
</feature>
<name>A0ABZ2LUS2_9BACT</name>
<accession>A0ABZ2LUS2</accession>
<gene>
    <name evidence="3" type="ORF">LZC94_43505</name>
</gene>
<organism evidence="3 4">
    <name type="scientific">Pendulispora albinea</name>
    <dbReference type="NCBI Taxonomy" id="2741071"/>
    <lineage>
        <taxon>Bacteria</taxon>
        <taxon>Pseudomonadati</taxon>
        <taxon>Myxococcota</taxon>
        <taxon>Myxococcia</taxon>
        <taxon>Myxococcales</taxon>
        <taxon>Sorangiineae</taxon>
        <taxon>Pendulisporaceae</taxon>
        <taxon>Pendulispora</taxon>
    </lineage>
</organism>
<protein>
    <recommendedName>
        <fullName evidence="5">Lipoprotein</fullName>
    </recommendedName>
</protein>
<feature type="region of interest" description="Disordered" evidence="1">
    <location>
        <begin position="31"/>
        <end position="66"/>
    </location>
</feature>
<dbReference type="EMBL" id="CP089984">
    <property type="protein sequence ID" value="WXB14678.1"/>
    <property type="molecule type" value="Genomic_DNA"/>
</dbReference>
<keyword evidence="2" id="KW-0732">Signal</keyword>
<dbReference type="PROSITE" id="PS51257">
    <property type="entry name" value="PROKAR_LIPOPROTEIN"/>
    <property type="match status" value="1"/>
</dbReference>
<keyword evidence="4" id="KW-1185">Reference proteome</keyword>
<dbReference type="Proteomes" id="UP001370348">
    <property type="component" value="Chromosome"/>
</dbReference>
<evidence type="ECO:0000256" key="1">
    <source>
        <dbReference type="SAM" id="MobiDB-lite"/>
    </source>
</evidence>
<sequence>MGLTRIAARPASFAALASSLLLLLLACDKSPATTSGPTPSATGSTASAPDASTSAGSATAKDPAAEAKPVHLAGTYKTARGTMYVPEGPEYAGTKWRGDESAEGLGEGPMELTIDPRTGRVDGRLEGPLGATVVYGSFREDALSATIVRKDVGDRGFSGTLFGKGSMSALEGTMKLSLPDAHVIREGHFTLKRKD</sequence>
<evidence type="ECO:0000313" key="3">
    <source>
        <dbReference type="EMBL" id="WXB14678.1"/>
    </source>
</evidence>
<proteinExistence type="predicted"/>
<reference evidence="3 4" key="1">
    <citation type="submission" date="2021-12" db="EMBL/GenBank/DDBJ databases">
        <title>Discovery of the Pendulisporaceae a myxobacterial family with distinct sporulation behavior and unique specialized metabolism.</title>
        <authorList>
            <person name="Garcia R."/>
            <person name="Popoff A."/>
            <person name="Bader C.D."/>
            <person name="Loehr J."/>
            <person name="Walesch S."/>
            <person name="Walt C."/>
            <person name="Boldt J."/>
            <person name="Bunk B."/>
            <person name="Haeckl F.J.F.P.J."/>
            <person name="Gunesch A.P."/>
            <person name="Birkelbach J."/>
            <person name="Nuebel U."/>
            <person name="Pietschmann T."/>
            <person name="Bach T."/>
            <person name="Mueller R."/>
        </authorList>
    </citation>
    <scope>NUCLEOTIDE SEQUENCE [LARGE SCALE GENOMIC DNA]</scope>
    <source>
        <strain evidence="3 4">MSr11954</strain>
    </source>
</reference>